<dbReference type="InParanoid" id="A0A0Q9X1Z2"/>
<dbReference type="Proteomes" id="UP000007798">
    <property type="component" value="Unassembled WGS sequence"/>
</dbReference>
<reference evidence="1 2" key="1">
    <citation type="journal article" date="2007" name="Nature">
        <title>Evolution of genes and genomes on the Drosophila phylogeny.</title>
        <authorList>
            <consortium name="Drosophila 12 Genomes Consortium"/>
            <person name="Clark A.G."/>
            <person name="Eisen M.B."/>
            <person name="Smith D.R."/>
            <person name="Bergman C.M."/>
            <person name="Oliver B."/>
            <person name="Markow T.A."/>
            <person name="Kaufman T.C."/>
            <person name="Kellis M."/>
            <person name="Gelbart W."/>
            <person name="Iyer V.N."/>
            <person name="Pollard D.A."/>
            <person name="Sackton T.B."/>
            <person name="Larracuente A.M."/>
            <person name="Singh N.D."/>
            <person name="Abad J.P."/>
            <person name="Abt D.N."/>
            <person name="Adryan B."/>
            <person name="Aguade M."/>
            <person name="Akashi H."/>
            <person name="Anderson W.W."/>
            <person name="Aquadro C.F."/>
            <person name="Ardell D.H."/>
            <person name="Arguello R."/>
            <person name="Artieri C.G."/>
            <person name="Barbash D.A."/>
            <person name="Barker D."/>
            <person name="Barsanti P."/>
            <person name="Batterham P."/>
            <person name="Batzoglou S."/>
            <person name="Begun D."/>
            <person name="Bhutkar A."/>
            <person name="Blanco E."/>
            <person name="Bosak S.A."/>
            <person name="Bradley R.K."/>
            <person name="Brand A.D."/>
            <person name="Brent M.R."/>
            <person name="Brooks A.N."/>
            <person name="Brown R.H."/>
            <person name="Butlin R.K."/>
            <person name="Caggese C."/>
            <person name="Calvi B.R."/>
            <person name="Bernardo de Carvalho A."/>
            <person name="Caspi A."/>
            <person name="Castrezana S."/>
            <person name="Celniker S.E."/>
            <person name="Chang J.L."/>
            <person name="Chapple C."/>
            <person name="Chatterji S."/>
            <person name="Chinwalla A."/>
            <person name="Civetta A."/>
            <person name="Clifton S.W."/>
            <person name="Comeron J.M."/>
            <person name="Costello J.C."/>
            <person name="Coyne J.A."/>
            <person name="Daub J."/>
            <person name="David R.G."/>
            <person name="Delcher A.L."/>
            <person name="Delehaunty K."/>
            <person name="Do C.B."/>
            <person name="Ebling H."/>
            <person name="Edwards K."/>
            <person name="Eickbush T."/>
            <person name="Evans J.D."/>
            <person name="Filipski A."/>
            <person name="Findeiss S."/>
            <person name="Freyhult E."/>
            <person name="Fulton L."/>
            <person name="Fulton R."/>
            <person name="Garcia A.C."/>
            <person name="Gardiner A."/>
            <person name="Garfield D.A."/>
            <person name="Garvin B.E."/>
            <person name="Gibson G."/>
            <person name="Gilbert D."/>
            <person name="Gnerre S."/>
            <person name="Godfrey J."/>
            <person name="Good R."/>
            <person name="Gotea V."/>
            <person name="Gravely B."/>
            <person name="Greenberg A.J."/>
            <person name="Griffiths-Jones S."/>
            <person name="Gross S."/>
            <person name="Guigo R."/>
            <person name="Gustafson E.A."/>
            <person name="Haerty W."/>
            <person name="Hahn M.W."/>
            <person name="Halligan D.L."/>
            <person name="Halpern A.L."/>
            <person name="Halter G.M."/>
            <person name="Han M.V."/>
            <person name="Heger A."/>
            <person name="Hillier L."/>
            <person name="Hinrichs A.S."/>
            <person name="Holmes I."/>
            <person name="Hoskins R.A."/>
            <person name="Hubisz M.J."/>
            <person name="Hultmark D."/>
            <person name="Huntley M.A."/>
            <person name="Jaffe D.B."/>
            <person name="Jagadeeshan S."/>
            <person name="Jeck W.R."/>
            <person name="Johnson J."/>
            <person name="Jones C.D."/>
            <person name="Jordan W.C."/>
            <person name="Karpen G.H."/>
            <person name="Kataoka E."/>
            <person name="Keightley P.D."/>
            <person name="Kheradpour P."/>
            <person name="Kirkness E.F."/>
            <person name="Koerich L.B."/>
            <person name="Kristiansen K."/>
            <person name="Kudrna D."/>
            <person name="Kulathinal R.J."/>
            <person name="Kumar S."/>
            <person name="Kwok R."/>
            <person name="Lander E."/>
            <person name="Langley C.H."/>
            <person name="Lapoint R."/>
            <person name="Lazzaro B.P."/>
            <person name="Lee S.J."/>
            <person name="Levesque L."/>
            <person name="Li R."/>
            <person name="Lin C.F."/>
            <person name="Lin M.F."/>
            <person name="Lindblad-Toh K."/>
            <person name="Llopart A."/>
            <person name="Long M."/>
            <person name="Low L."/>
            <person name="Lozovsky E."/>
            <person name="Lu J."/>
            <person name="Luo M."/>
            <person name="Machado C.A."/>
            <person name="Makalowski W."/>
            <person name="Marzo M."/>
            <person name="Matsuda M."/>
            <person name="Matzkin L."/>
            <person name="McAllister B."/>
            <person name="McBride C.S."/>
            <person name="McKernan B."/>
            <person name="McKernan K."/>
            <person name="Mendez-Lago M."/>
            <person name="Minx P."/>
            <person name="Mollenhauer M.U."/>
            <person name="Montooth K."/>
            <person name="Mount S.M."/>
            <person name="Mu X."/>
            <person name="Myers E."/>
            <person name="Negre B."/>
            <person name="Newfeld S."/>
            <person name="Nielsen R."/>
            <person name="Noor M.A."/>
            <person name="O'Grady P."/>
            <person name="Pachter L."/>
            <person name="Papaceit M."/>
            <person name="Parisi M.J."/>
            <person name="Parisi M."/>
            <person name="Parts L."/>
            <person name="Pedersen J.S."/>
            <person name="Pesole G."/>
            <person name="Phillippy A.M."/>
            <person name="Ponting C.P."/>
            <person name="Pop M."/>
            <person name="Porcelli D."/>
            <person name="Powell J.R."/>
            <person name="Prohaska S."/>
            <person name="Pruitt K."/>
            <person name="Puig M."/>
            <person name="Quesneville H."/>
            <person name="Ram K.R."/>
            <person name="Rand D."/>
            <person name="Rasmussen M.D."/>
            <person name="Reed L.K."/>
            <person name="Reenan R."/>
            <person name="Reily A."/>
            <person name="Remington K.A."/>
            <person name="Rieger T.T."/>
            <person name="Ritchie M.G."/>
            <person name="Robin C."/>
            <person name="Rogers Y.H."/>
            <person name="Rohde C."/>
            <person name="Rozas J."/>
            <person name="Rubenfield M.J."/>
            <person name="Ruiz A."/>
            <person name="Russo S."/>
            <person name="Salzberg S.L."/>
            <person name="Sanchez-Gracia A."/>
            <person name="Saranga D.J."/>
            <person name="Sato H."/>
            <person name="Schaeffer S.W."/>
            <person name="Schatz M.C."/>
            <person name="Schlenke T."/>
            <person name="Schwartz R."/>
            <person name="Segarra C."/>
            <person name="Singh R.S."/>
            <person name="Sirot L."/>
            <person name="Sirota M."/>
            <person name="Sisneros N.B."/>
            <person name="Smith C.D."/>
            <person name="Smith T.F."/>
            <person name="Spieth J."/>
            <person name="Stage D.E."/>
            <person name="Stark A."/>
            <person name="Stephan W."/>
            <person name="Strausberg R.L."/>
            <person name="Strempel S."/>
            <person name="Sturgill D."/>
            <person name="Sutton G."/>
            <person name="Sutton G.G."/>
            <person name="Tao W."/>
            <person name="Teichmann S."/>
            <person name="Tobari Y.N."/>
            <person name="Tomimura Y."/>
            <person name="Tsolas J.M."/>
            <person name="Valente V.L."/>
            <person name="Venter E."/>
            <person name="Venter J.C."/>
            <person name="Vicario S."/>
            <person name="Vieira F.G."/>
            <person name="Vilella A.J."/>
            <person name="Villasante A."/>
            <person name="Walenz B."/>
            <person name="Wang J."/>
            <person name="Wasserman M."/>
            <person name="Watts T."/>
            <person name="Wilson D."/>
            <person name="Wilson R.K."/>
            <person name="Wing R.A."/>
            <person name="Wolfner M.F."/>
            <person name="Wong A."/>
            <person name="Wong G.K."/>
            <person name="Wu C.I."/>
            <person name="Wu G."/>
            <person name="Yamamoto D."/>
            <person name="Yang H.P."/>
            <person name="Yang S.P."/>
            <person name="Yorke J.A."/>
            <person name="Yoshida K."/>
            <person name="Zdobnov E."/>
            <person name="Zhang P."/>
            <person name="Zhang Y."/>
            <person name="Zimin A.V."/>
            <person name="Baldwin J."/>
            <person name="Abdouelleil A."/>
            <person name="Abdulkadir J."/>
            <person name="Abebe A."/>
            <person name="Abera B."/>
            <person name="Abreu J."/>
            <person name="Acer S.C."/>
            <person name="Aftuck L."/>
            <person name="Alexander A."/>
            <person name="An P."/>
            <person name="Anderson E."/>
            <person name="Anderson S."/>
            <person name="Arachi H."/>
            <person name="Azer M."/>
            <person name="Bachantsang P."/>
            <person name="Barry A."/>
            <person name="Bayul T."/>
            <person name="Berlin A."/>
            <person name="Bessette D."/>
            <person name="Bloom T."/>
            <person name="Blye J."/>
            <person name="Boguslavskiy L."/>
            <person name="Bonnet C."/>
            <person name="Boukhgalter B."/>
            <person name="Bourzgui I."/>
            <person name="Brown A."/>
            <person name="Cahill P."/>
            <person name="Channer S."/>
            <person name="Cheshatsang Y."/>
            <person name="Chuda L."/>
            <person name="Citroen M."/>
            <person name="Collymore A."/>
            <person name="Cooke P."/>
            <person name="Costello M."/>
            <person name="D'Aco K."/>
            <person name="Daza R."/>
            <person name="De Haan G."/>
            <person name="DeGray S."/>
            <person name="DeMaso C."/>
            <person name="Dhargay N."/>
            <person name="Dooley K."/>
            <person name="Dooley E."/>
            <person name="Doricent M."/>
            <person name="Dorje P."/>
            <person name="Dorjee K."/>
            <person name="Dupes A."/>
            <person name="Elong R."/>
            <person name="Falk J."/>
            <person name="Farina A."/>
            <person name="Faro S."/>
            <person name="Ferguson D."/>
            <person name="Fisher S."/>
            <person name="Foley C.D."/>
            <person name="Franke A."/>
            <person name="Friedrich D."/>
            <person name="Gadbois L."/>
            <person name="Gearin G."/>
            <person name="Gearin C.R."/>
            <person name="Giannoukos G."/>
            <person name="Goode T."/>
            <person name="Graham J."/>
            <person name="Grandbois E."/>
            <person name="Grewal S."/>
            <person name="Gyaltsen K."/>
            <person name="Hafez N."/>
            <person name="Hagos B."/>
            <person name="Hall J."/>
            <person name="Henson C."/>
            <person name="Hollinger A."/>
            <person name="Honan T."/>
            <person name="Huard M.D."/>
            <person name="Hughes L."/>
            <person name="Hurhula B."/>
            <person name="Husby M.E."/>
            <person name="Kamat A."/>
            <person name="Kanga B."/>
            <person name="Kashin S."/>
            <person name="Khazanovich D."/>
            <person name="Kisner P."/>
            <person name="Lance K."/>
            <person name="Lara M."/>
            <person name="Lee W."/>
            <person name="Lennon N."/>
            <person name="Letendre F."/>
            <person name="LeVine R."/>
            <person name="Lipovsky A."/>
            <person name="Liu X."/>
            <person name="Liu J."/>
            <person name="Liu S."/>
            <person name="Lokyitsang T."/>
            <person name="Lokyitsang Y."/>
            <person name="Lubonja R."/>
            <person name="Lui A."/>
            <person name="MacDonald P."/>
            <person name="Magnisalis V."/>
            <person name="Maru K."/>
            <person name="Matthews C."/>
            <person name="McCusker W."/>
            <person name="McDonough S."/>
            <person name="Mehta T."/>
            <person name="Meldrim J."/>
            <person name="Meneus L."/>
            <person name="Mihai O."/>
            <person name="Mihalev A."/>
            <person name="Mihova T."/>
            <person name="Mittelman R."/>
            <person name="Mlenga V."/>
            <person name="Montmayeur A."/>
            <person name="Mulrain L."/>
            <person name="Navidi A."/>
            <person name="Naylor J."/>
            <person name="Negash T."/>
            <person name="Nguyen T."/>
            <person name="Nguyen N."/>
            <person name="Nicol R."/>
            <person name="Norbu C."/>
            <person name="Norbu N."/>
            <person name="Novod N."/>
            <person name="O'Neill B."/>
            <person name="Osman S."/>
            <person name="Markiewicz E."/>
            <person name="Oyono O.L."/>
            <person name="Patti C."/>
            <person name="Phunkhang P."/>
            <person name="Pierre F."/>
            <person name="Priest M."/>
            <person name="Raghuraman S."/>
            <person name="Rege F."/>
            <person name="Reyes R."/>
            <person name="Rise C."/>
            <person name="Rogov P."/>
            <person name="Ross K."/>
            <person name="Ryan E."/>
            <person name="Settipalli S."/>
            <person name="Shea T."/>
            <person name="Sherpa N."/>
            <person name="Shi L."/>
            <person name="Shih D."/>
            <person name="Sparrow T."/>
            <person name="Spaulding J."/>
            <person name="Stalker J."/>
            <person name="Stange-Thomann N."/>
            <person name="Stavropoulos S."/>
            <person name="Stone C."/>
            <person name="Strader C."/>
            <person name="Tesfaye S."/>
            <person name="Thomson T."/>
            <person name="Thoulutsang Y."/>
            <person name="Thoulutsang D."/>
            <person name="Topham K."/>
            <person name="Topping I."/>
            <person name="Tsamla T."/>
            <person name="Vassiliev H."/>
            <person name="Vo A."/>
            <person name="Wangchuk T."/>
            <person name="Wangdi T."/>
            <person name="Weiand M."/>
            <person name="Wilkinson J."/>
            <person name="Wilson A."/>
            <person name="Yadav S."/>
            <person name="Young G."/>
            <person name="Yu Q."/>
            <person name="Zembek L."/>
            <person name="Zhong D."/>
            <person name="Zimmer A."/>
            <person name="Zwirko Z."/>
            <person name="Jaffe D.B."/>
            <person name="Alvarez P."/>
            <person name="Brockman W."/>
            <person name="Butler J."/>
            <person name="Chin C."/>
            <person name="Gnerre S."/>
            <person name="Grabherr M."/>
            <person name="Kleber M."/>
            <person name="Mauceli E."/>
            <person name="MacCallum I."/>
        </authorList>
    </citation>
    <scope>NUCLEOTIDE SEQUENCE [LARGE SCALE GENOMIC DNA]</scope>
    <source>
        <strain evidence="2">Tucson 14030-0811.24</strain>
    </source>
</reference>
<keyword evidence="2" id="KW-1185">Reference proteome</keyword>
<dbReference type="OrthoDB" id="7834160at2759"/>
<protein>
    <submittedName>
        <fullName evidence="1">Uncharacterized protein</fullName>
    </submittedName>
</protein>
<name>A0A0Q9X1Z2_DROWI</name>
<organism evidence="1 2">
    <name type="scientific">Drosophila willistoni</name>
    <name type="common">Fruit fly</name>
    <dbReference type="NCBI Taxonomy" id="7260"/>
    <lineage>
        <taxon>Eukaryota</taxon>
        <taxon>Metazoa</taxon>
        <taxon>Ecdysozoa</taxon>
        <taxon>Arthropoda</taxon>
        <taxon>Hexapoda</taxon>
        <taxon>Insecta</taxon>
        <taxon>Pterygota</taxon>
        <taxon>Neoptera</taxon>
        <taxon>Endopterygota</taxon>
        <taxon>Diptera</taxon>
        <taxon>Brachycera</taxon>
        <taxon>Muscomorpha</taxon>
        <taxon>Ephydroidea</taxon>
        <taxon>Drosophilidae</taxon>
        <taxon>Drosophila</taxon>
        <taxon>Sophophora</taxon>
    </lineage>
</organism>
<accession>A0A0Q9X1Z2</accession>
<evidence type="ECO:0000313" key="2">
    <source>
        <dbReference type="Proteomes" id="UP000007798"/>
    </source>
</evidence>
<evidence type="ECO:0000313" key="1">
    <source>
        <dbReference type="EMBL" id="KRF98779.1"/>
    </source>
</evidence>
<sequence>MKFKYQKKHKQLKSIKRALRHVATGLLKAFFYLGTPTLCPYHQACLLSGVYPGFYYLGLVHCTGCNLCSICLNPSTLCSGNFTNSFAQCESLVN</sequence>
<dbReference type="AlphaFoldDB" id="A0A0Q9X1Z2"/>
<dbReference type="eggNOG" id="ENOG502SI78">
    <property type="taxonomic scope" value="Eukaryota"/>
</dbReference>
<proteinExistence type="predicted"/>
<dbReference type="EMBL" id="CH963920">
    <property type="protein sequence ID" value="KRF98779.1"/>
    <property type="molecule type" value="Genomic_DNA"/>
</dbReference>
<gene>
    <name evidence="1" type="primary">Dwil\GK24766</name>
    <name evidence="1" type="ORF">Dwil_GK24766</name>
</gene>